<dbReference type="RefSeq" id="WP_108737795.1">
    <property type="nucleotide sequence ID" value="NZ_CP020919.1"/>
</dbReference>
<evidence type="ECO:0000313" key="2">
    <source>
        <dbReference type="Proteomes" id="UP000244677"/>
    </source>
</evidence>
<protein>
    <submittedName>
        <fullName evidence="1">Uncharacterized protein</fullName>
    </submittedName>
</protein>
<accession>A0A2S1LR64</accession>
<evidence type="ECO:0000313" key="1">
    <source>
        <dbReference type="EMBL" id="AWG26260.1"/>
    </source>
</evidence>
<dbReference type="OrthoDB" id="1421460at2"/>
<organism evidence="1 2">
    <name type="scientific">Flavobacterium kingsejongi</name>
    <dbReference type="NCBI Taxonomy" id="1678728"/>
    <lineage>
        <taxon>Bacteria</taxon>
        <taxon>Pseudomonadati</taxon>
        <taxon>Bacteroidota</taxon>
        <taxon>Flavobacteriia</taxon>
        <taxon>Flavobacteriales</taxon>
        <taxon>Flavobacteriaceae</taxon>
        <taxon>Flavobacterium</taxon>
    </lineage>
</organism>
<sequence>MKDKIIISVSLLLTSFGIFSQKGEIPKYVIITYQTDKNRDQHPAKDYYWIIPLDDSFKGKNDFKIFPLYLDEFSKDDINDCVHGKNINILTMNSSEDFSWGEEDNKHINNLKNILDKNSKLFFKIKKKWTNNYNEKIKVFMTPVFGEFCNSLIAPESGKLIDYKGLIYIPIKNFNLYSDFYRLKYEKDILASDFSNLIYVNRN</sequence>
<keyword evidence="2" id="KW-1185">Reference proteome</keyword>
<dbReference type="AlphaFoldDB" id="A0A2S1LR64"/>
<dbReference type="KEGG" id="fki:FK004_13985"/>
<gene>
    <name evidence="1" type="ORF">FK004_13985</name>
</gene>
<proteinExistence type="predicted"/>
<reference evidence="1 2" key="1">
    <citation type="submission" date="2017-04" db="EMBL/GenBank/DDBJ databases">
        <title>Complete genome sequence of Flavobacterium kingsejong AJ004.</title>
        <authorList>
            <person name="Lee P.C."/>
        </authorList>
    </citation>
    <scope>NUCLEOTIDE SEQUENCE [LARGE SCALE GENOMIC DNA]</scope>
    <source>
        <strain evidence="1 2">AJ004</strain>
    </source>
</reference>
<name>A0A2S1LR64_9FLAO</name>
<dbReference type="Proteomes" id="UP000244677">
    <property type="component" value="Chromosome"/>
</dbReference>
<dbReference type="EMBL" id="CP020919">
    <property type="protein sequence ID" value="AWG26260.1"/>
    <property type="molecule type" value="Genomic_DNA"/>
</dbReference>